<evidence type="ECO:0000256" key="7">
    <source>
        <dbReference type="ARBA" id="ARBA00023004"/>
    </source>
</evidence>
<evidence type="ECO:0000256" key="9">
    <source>
        <dbReference type="PIRSR" id="PIRSR619791-2"/>
    </source>
</evidence>
<dbReference type="InterPro" id="IPR010255">
    <property type="entry name" value="Haem_peroxidase_sf"/>
</dbReference>
<dbReference type="GO" id="GO:0005576">
    <property type="term" value="C:extracellular region"/>
    <property type="evidence" value="ECO:0007669"/>
    <property type="project" value="UniProtKB-SubCell"/>
</dbReference>
<name>A0A6J2J9W4_BOMMA</name>
<evidence type="ECO:0000313" key="11">
    <source>
        <dbReference type="RefSeq" id="XP_028026171.1"/>
    </source>
</evidence>
<sequence length="769" mass="86966">MLIQTIIMYVKKMICKFRSVLRVVVLFLLFVNVSGCNLGLDFLAEDLLAALGPILASTSNIFGDIFKTHSIEEEDGPITPDLITECLKCGRELARSSKERGNKLVKNGINLEAYSPSLLHFFSPSYSADINNAVEVSHEILSSTKVLQTKLCACSDVTPNTFMAFLENQVIRIQDPTLGMPSTIICGNAKYRTTDGICNNERHPYWGRKGACFTRIANPRYGDGIYSMPLARSGRELPNPRTLSTRLFTDRCIPSRVFTHANMQWGQFITHDMVSKAVEVTDEGGIQCCLGDGQGVLPPEWLNDKCIPISVPDDDPFYRSYGIKCLNMVRSITAPREDCTLGPAEQMNAVTSFLDGSTIYGSDKKTSMKLRSKKNGKLRQVNKKDSCRGFLPSVDDKSTSCDLRNSSEPCYFSGDLRVNQTPTLAMLHTLFLREHNRIADILSELNPLWSDEKLYQETRKIVIAEIQHITYQEWLPANLGENYVRYYRISPSSLYSRDYNEDVNPGIINSFGAAAFRFMHSVVPDTIMTCPSGYNAAYLHRLSDHYFNPSILETSSEAFDDVVRGSVCHYSAEADPFVSGELTNLMFKSYNRWGLDLIATDIQRGRDHGLASYNDYREICGLRKARCFQDLAGEITQDRINALARLYECVDDIDLFVGGSLERDVQGSIFGHTFHCIVAEQFYRTRIGDRFFYDNGEMPHSFSSDQLKEIKKTSLARVICDNTDGVYYVQKKAFELESTYNPKYRCDDYEAIPYVDLTAWKKQILDLFD</sequence>
<dbReference type="PROSITE" id="PS50292">
    <property type="entry name" value="PEROXIDASE_3"/>
    <property type="match status" value="1"/>
</dbReference>
<dbReference type="FunFam" id="1.10.640.10:FF:000003">
    <property type="entry name" value="chorion peroxidase"/>
    <property type="match status" value="1"/>
</dbReference>
<evidence type="ECO:0000313" key="10">
    <source>
        <dbReference type="Proteomes" id="UP000504629"/>
    </source>
</evidence>
<dbReference type="GO" id="GO:0004601">
    <property type="term" value="F:peroxidase activity"/>
    <property type="evidence" value="ECO:0007669"/>
    <property type="project" value="UniProtKB-KW"/>
</dbReference>
<protein>
    <submittedName>
        <fullName evidence="11">Peroxidase-like</fullName>
    </submittedName>
</protein>
<evidence type="ECO:0000256" key="6">
    <source>
        <dbReference type="ARBA" id="ARBA00023002"/>
    </source>
</evidence>
<dbReference type="InterPro" id="IPR019791">
    <property type="entry name" value="Haem_peroxidase_animal"/>
</dbReference>
<keyword evidence="4 9" id="KW-0349">Heme</keyword>
<dbReference type="GO" id="GO:0046872">
    <property type="term" value="F:metal ion binding"/>
    <property type="evidence" value="ECO:0007669"/>
    <property type="project" value="UniProtKB-KW"/>
</dbReference>
<organism evidence="10 11">
    <name type="scientific">Bombyx mandarina</name>
    <name type="common">Wild silk moth</name>
    <name type="synonym">Wild silkworm</name>
    <dbReference type="NCBI Taxonomy" id="7092"/>
    <lineage>
        <taxon>Eukaryota</taxon>
        <taxon>Metazoa</taxon>
        <taxon>Ecdysozoa</taxon>
        <taxon>Arthropoda</taxon>
        <taxon>Hexapoda</taxon>
        <taxon>Insecta</taxon>
        <taxon>Pterygota</taxon>
        <taxon>Neoptera</taxon>
        <taxon>Endopterygota</taxon>
        <taxon>Lepidoptera</taxon>
        <taxon>Glossata</taxon>
        <taxon>Ditrysia</taxon>
        <taxon>Bombycoidea</taxon>
        <taxon>Bombycidae</taxon>
        <taxon>Bombycinae</taxon>
        <taxon>Bombyx</taxon>
    </lineage>
</organism>
<keyword evidence="3" id="KW-0575">Peroxidase</keyword>
<evidence type="ECO:0000256" key="8">
    <source>
        <dbReference type="ARBA" id="ARBA00023180"/>
    </source>
</evidence>
<keyword evidence="6" id="KW-0560">Oxidoreductase</keyword>
<evidence type="ECO:0000256" key="2">
    <source>
        <dbReference type="ARBA" id="ARBA00022525"/>
    </source>
</evidence>
<dbReference type="GO" id="GO:0022412">
    <property type="term" value="P:cellular process involved in reproduction in multicellular organism"/>
    <property type="evidence" value="ECO:0007669"/>
    <property type="project" value="UniProtKB-ARBA"/>
</dbReference>
<evidence type="ECO:0000256" key="1">
    <source>
        <dbReference type="ARBA" id="ARBA00004613"/>
    </source>
</evidence>
<keyword evidence="5" id="KW-0732">Signal</keyword>
<dbReference type="Gene3D" id="1.10.640.10">
    <property type="entry name" value="Haem peroxidase domain superfamily, animal type"/>
    <property type="match status" value="1"/>
</dbReference>
<dbReference type="PANTHER" id="PTHR11475">
    <property type="entry name" value="OXIDASE/PEROXIDASE"/>
    <property type="match status" value="1"/>
</dbReference>
<feature type="binding site" description="axial binding residue" evidence="9">
    <location>
        <position position="520"/>
    </location>
    <ligand>
        <name>heme b</name>
        <dbReference type="ChEBI" id="CHEBI:60344"/>
    </ligand>
    <ligandPart>
        <name>Fe</name>
        <dbReference type="ChEBI" id="CHEBI:18248"/>
    </ligandPart>
</feature>
<keyword evidence="8" id="KW-0325">Glycoprotein</keyword>
<proteinExistence type="predicted"/>
<dbReference type="PRINTS" id="PR00457">
    <property type="entry name" value="ANPEROXIDASE"/>
</dbReference>
<dbReference type="GO" id="GO:0006979">
    <property type="term" value="P:response to oxidative stress"/>
    <property type="evidence" value="ECO:0007669"/>
    <property type="project" value="InterPro"/>
</dbReference>
<evidence type="ECO:0000256" key="4">
    <source>
        <dbReference type="ARBA" id="ARBA00022617"/>
    </source>
</evidence>
<keyword evidence="7 9" id="KW-0408">Iron</keyword>
<evidence type="ECO:0000256" key="5">
    <source>
        <dbReference type="ARBA" id="ARBA00022729"/>
    </source>
</evidence>
<reference evidence="11" key="1">
    <citation type="submission" date="2025-08" db="UniProtKB">
        <authorList>
            <consortium name="RefSeq"/>
        </authorList>
    </citation>
    <scope>IDENTIFICATION</scope>
    <source>
        <tissue evidence="11">Silk gland</tissue>
    </source>
</reference>
<dbReference type="Pfam" id="PF03098">
    <property type="entry name" value="An_peroxidase"/>
    <property type="match status" value="1"/>
</dbReference>
<dbReference type="InterPro" id="IPR037120">
    <property type="entry name" value="Haem_peroxidase_sf_animal"/>
</dbReference>
<dbReference type="OrthoDB" id="2204368at2759"/>
<dbReference type="SUPFAM" id="SSF48113">
    <property type="entry name" value="Heme-dependent peroxidases"/>
    <property type="match status" value="1"/>
</dbReference>
<dbReference type="CDD" id="cd09823">
    <property type="entry name" value="peroxinectin_like"/>
    <property type="match status" value="1"/>
</dbReference>
<keyword evidence="9" id="KW-0479">Metal-binding</keyword>
<dbReference type="GeneID" id="114239933"/>
<keyword evidence="2" id="KW-0964">Secreted</keyword>
<dbReference type="KEGG" id="bman:114239933"/>
<comment type="subcellular location">
    <subcellularLocation>
        <location evidence="1">Secreted</location>
    </subcellularLocation>
</comment>
<evidence type="ECO:0000256" key="3">
    <source>
        <dbReference type="ARBA" id="ARBA00022559"/>
    </source>
</evidence>
<gene>
    <name evidence="11" type="primary">LOC114239933</name>
</gene>
<dbReference type="Proteomes" id="UP000504629">
    <property type="component" value="Unplaced"/>
</dbReference>
<dbReference type="RefSeq" id="XP_028026171.1">
    <property type="nucleotide sequence ID" value="XM_028170370.1"/>
</dbReference>
<dbReference type="GO" id="GO:0020037">
    <property type="term" value="F:heme binding"/>
    <property type="evidence" value="ECO:0007669"/>
    <property type="project" value="InterPro"/>
</dbReference>
<dbReference type="PANTHER" id="PTHR11475:SF4">
    <property type="entry name" value="CHORION PEROXIDASE"/>
    <property type="match status" value="1"/>
</dbReference>
<dbReference type="AlphaFoldDB" id="A0A6J2J9W4"/>
<keyword evidence="10" id="KW-1185">Reference proteome</keyword>
<accession>A0A6J2J9W4</accession>